<proteinExistence type="predicted"/>
<dbReference type="AlphaFoldDB" id="A0A235H590"/>
<dbReference type="RefSeq" id="WP_094306738.1">
    <property type="nucleotide sequence ID" value="NZ_NOWT01000041.1"/>
</dbReference>
<protein>
    <submittedName>
        <fullName evidence="1">Uncharacterized protein</fullName>
    </submittedName>
</protein>
<comment type="caution">
    <text evidence="1">The sequence shown here is derived from an EMBL/GenBank/DDBJ whole genome shotgun (WGS) entry which is preliminary data.</text>
</comment>
<geneLocation type="plasmid" evidence="1">
    <name>unnamed</name>
</geneLocation>
<evidence type="ECO:0000313" key="2">
    <source>
        <dbReference type="Proteomes" id="UP000215367"/>
    </source>
</evidence>
<dbReference type="EMBL" id="NOWT01000041">
    <property type="protein sequence ID" value="OYD80922.1"/>
    <property type="molecule type" value="Genomic_DNA"/>
</dbReference>
<evidence type="ECO:0000313" key="1">
    <source>
        <dbReference type="EMBL" id="OYD80922.1"/>
    </source>
</evidence>
<dbReference type="Proteomes" id="UP000215367">
    <property type="component" value="Unassembled WGS sequence"/>
</dbReference>
<keyword evidence="1" id="KW-0614">Plasmid</keyword>
<sequence>MSELRINSDVAERVLGHVIAGVVGIYDRHAYLDEKRDALERWAVRGAEIVGALSDAAAEEARLLDEMLS</sequence>
<organism evidence="1 2">
    <name type="scientific">Azospirillum brasilense</name>
    <dbReference type="NCBI Taxonomy" id="192"/>
    <lineage>
        <taxon>Bacteria</taxon>
        <taxon>Pseudomonadati</taxon>
        <taxon>Pseudomonadota</taxon>
        <taxon>Alphaproteobacteria</taxon>
        <taxon>Rhodospirillales</taxon>
        <taxon>Azospirillaceae</taxon>
        <taxon>Azospirillum</taxon>
    </lineage>
</organism>
<accession>A0A235H590</accession>
<reference evidence="1 2" key="1">
    <citation type="submission" date="2017-07" db="EMBL/GenBank/DDBJ databases">
        <title>Whole genome sequence of Azospirillum brasilense 2A1, a potential biofertilizer strain.</title>
        <authorList>
            <person name="Fontana C.A."/>
            <person name="Toffoli L.M."/>
            <person name="Salazar S.M."/>
            <person name="Puglisi E."/>
            <person name="Pedraza R."/>
            <person name="Bassi D."/>
            <person name="Cocconcelli P.S."/>
        </authorList>
    </citation>
    <scope>NUCLEOTIDE SEQUENCE [LARGE SCALE GENOMIC DNA]</scope>
    <source>
        <strain evidence="1 2">2A1</strain>
        <plasmid evidence="1">unnamed</plasmid>
    </source>
</reference>
<gene>
    <name evidence="1" type="ORF">CHT98_28395</name>
</gene>
<name>A0A235H590_AZOBR</name>